<dbReference type="GO" id="GO:0008113">
    <property type="term" value="F:peptide-methionine (S)-S-oxide reductase activity"/>
    <property type="evidence" value="ECO:0007669"/>
    <property type="project" value="UniProtKB-EC"/>
</dbReference>
<comment type="catalytic activity">
    <reaction evidence="4">
        <text>[thioredoxin]-disulfide + L-methionine + H2O = L-methionine (S)-S-oxide + [thioredoxin]-dithiol</text>
        <dbReference type="Rhea" id="RHEA:19993"/>
        <dbReference type="Rhea" id="RHEA-COMP:10698"/>
        <dbReference type="Rhea" id="RHEA-COMP:10700"/>
        <dbReference type="ChEBI" id="CHEBI:15377"/>
        <dbReference type="ChEBI" id="CHEBI:29950"/>
        <dbReference type="ChEBI" id="CHEBI:50058"/>
        <dbReference type="ChEBI" id="CHEBI:57844"/>
        <dbReference type="ChEBI" id="CHEBI:58772"/>
        <dbReference type="EC" id="1.8.4.11"/>
    </reaction>
</comment>
<dbReference type="EC" id="1.8.4.11" evidence="1"/>
<comment type="caution">
    <text evidence="6">The sequence shown here is derived from an EMBL/GenBank/DDBJ whole genome shotgun (WGS) entry which is preliminary data.</text>
</comment>
<reference evidence="6" key="2">
    <citation type="submission" date="2020-09" db="EMBL/GenBank/DDBJ databases">
        <authorList>
            <person name="Sun Q."/>
            <person name="Kim S."/>
        </authorList>
    </citation>
    <scope>NUCLEOTIDE SEQUENCE</scope>
    <source>
        <strain evidence="6">KCTC 12710</strain>
    </source>
</reference>
<feature type="domain" description="Peptide methionine sulphoxide reductase MsrA" evidence="5">
    <location>
        <begin position="6"/>
        <end position="142"/>
    </location>
</feature>
<dbReference type="InterPro" id="IPR002569">
    <property type="entry name" value="Met_Sox_Rdtase_MsrA_dom"/>
</dbReference>
<evidence type="ECO:0000313" key="6">
    <source>
        <dbReference type="EMBL" id="GGZ80069.1"/>
    </source>
</evidence>
<evidence type="ECO:0000256" key="1">
    <source>
        <dbReference type="ARBA" id="ARBA00012502"/>
    </source>
</evidence>
<dbReference type="Pfam" id="PF01625">
    <property type="entry name" value="PMSR"/>
    <property type="match status" value="1"/>
</dbReference>
<evidence type="ECO:0000313" key="7">
    <source>
        <dbReference type="Proteomes" id="UP000636004"/>
    </source>
</evidence>
<keyword evidence="7" id="KW-1185">Reference proteome</keyword>
<proteinExistence type="predicted"/>
<comment type="catalytic activity">
    <reaction evidence="3">
        <text>L-methionyl-[protein] + [thioredoxin]-disulfide + H2O = L-methionyl-(S)-S-oxide-[protein] + [thioredoxin]-dithiol</text>
        <dbReference type="Rhea" id="RHEA:14217"/>
        <dbReference type="Rhea" id="RHEA-COMP:10698"/>
        <dbReference type="Rhea" id="RHEA-COMP:10700"/>
        <dbReference type="Rhea" id="RHEA-COMP:12313"/>
        <dbReference type="Rhea" id="RHEA-COMP:12315"/>
        <dbReference type="ChEBI" id="CHEBI:15377"/>
        <dbReference type="ChEBI" id="CHEBI:16044"/>
        <dbReference type="ChEBI" id="CHEBI:29950"/>
        <dbReference type="ChEBI" id="CHEBI:44120"/>
        <dbReference type="ChEBI" id="CHEBI:50058"/>
        <dbReference type="EC" id="1.8.4.11"/>
    </reaction>
</comment>
<evidence type="ECO:0000256" key="3">
    <source>
        <dbReference type="ARBA" id="ARBA00047806"/>
    </source>
</evidence>
<dbReference type="Gene3D" id="3.30.1060.10">
    <property type="entry name" value="Peptide methionine sulphoxide reductase MsrA"/>
    <property type="match status" value="1"/>
</dbReference>
<sequence length="184" mass="21263">MKELTQIAFGGGCHWCTEAVFQSLIGVSKVEQGFVASIDENSGFSEAVIVHFDAAKISLAVLIEIHLHTHKSTVNHSMRAKYRSAVYTFSEAQRHVVKSQLELLQFQFKEKLVTQVLPFERFKASREQIQNYYYSNTTKPFCERFITPKLKMLMSKYSKYANHNKLKHLKNEPQETNYSKYQGS</sequence>
<evidence type="ECO:0000256" key="2">
    <source>
        <dbReference type="ARBA" id="ARBA00023002"/>
    </source>
</evidence>
<organism evidence="6 7">
    <name type="scientific">Algibacter mikhailovii</name>
    <dbReference type="NCBI Taxonomy" id="425498"/>
    <lineage>
        <taxon>Bacteria</taxon>
        <taxon>Pseudomonadati</taxon>
        <taxon>Bacteroidota</taxon>
        <taxon>Flavobacteriia</taxon>
        <taxon>Flavobacteriales</taxon>
        <taxon>Flavobacteriaceae</taxon>
        <taxon>Algibacter</taxon>
    </lineage>
</organism>
<evidence type="ECO:0000259" key="5">
    <source>
        <dbReference type="Pfam" id="PF01625"/>
    </source>
</evidence>
<dbReference type="Proteomes" id="UP000636004">
    <property type="component" value="Unassembled WGS sequence"/>
</dbReference>
<dbReference type="AlphaFoldDB" id="A0A918V8N3"/>
<dbReference type="EMBL" id="BMWZ01000003">
    <property type="protein sequence ID" value="GGZ80069.1"/>
    <property type="molecule type" value="Genomic_DNA"/>
</dbReference>
<dbReference type="SUPFAM" id="SSF55068">
    <property type="entry name" value="Peptide methionine sulfoxide reductase"/>
    <property type="match status" value="1"/>
</dbReference>
<evidence type="ECO:0000256" key="4">
    <source>
        <dbReference type="ARBA" id="ARBA00048782"/>
    </source>
</evidence>
<protein>
    <recommendedName>
        <fullName evidence="1">peptide-methionine (S)-S-oxide reductase</fullName>
        <ecNumber evidence="1">1.8.4.11</ecNumber>
    </recommendedName>
</protein>
<dbReference type="RefSeq" id="WP_189360364.1">
    <property type="nucleotide sequence ID" value="NZ_BMWZ01000003.1"/>
</dbReference>
<gene>
    <name evidence="6" type="primary">msrA</name>
    <name evidence="6" type="ORF">GCM10007028_17080</name>
</gene>
<name>A0A918V8N3_9FLAO</name>
<dbReference type="PANTHER" id="PTHR43774">
    <property type="entry name" value="PEPTIDE METHIONINE SULFOXIDE REDUCTASE"/>
    <property type="match status" value="1"/>
</dbReference>
<dbReference type="PANTHER" id="PTHR43774:SF1">
    <property type="entry name" value="PEPTIDE METHIONINE SULFOXIDE REDUCTASE MSRA 2"/>
    <property type="match status" value="1"/>
</dbReference>
<accession>A0A918V8N3</accession>
<reference evidence="6" key="1">
    <citation type="journal article" date="2014" name="Int. J. Syst. Evol. Microbiol.">
        <title>Complete genome sequence of Corynebacterium casei LMG S-19264T (=DSM 44701T), isolated from a smear-ripened cheese.</title>
        <authorList>
            <consortium name="US DOE Joint Genome Institute (JGI-PGF)"/>
            <person name="Walter F."/>
            <person name="Albersmeier A."/>
            <person name="Kalinowski J."/>
            <person name="Ruckert C."/>
        </authorList>
    </citation>
    <scope>NUCLEOTIDE SEQUENCE</scope>
    <source>
        <strain evidence="6">KCTC 12710</strain>
    </source>
</reference>
<keyword evidence="2" id="KW-0560">Oxidoreductase</keyword>
<dbReference type="InterPro" id="IPR036509">
    <property type="entry name" value="Met_Sox_Rdtase_MsrA_sf"/>
</dbReference>